<comment type="caution">
    <text evidence="2">The sequence shown here is derived from an EMBL/GenBank/DDBJ whole genome shotgun (WGS) entry which is preliminary data.</text>
</comment>
<dbReference type="AlphaFoldDB" id="A0A919J3B4"/>
<name>A0A919J3B4_9ACTN</name>
<organism evidence="2 3">
    <name type="scientific">Paractinoplanes ferrugineus</name>
    <dbReference type="NCBI Taxonomy" id="113564"/>
    <lineage>
        <taxon>Bacteria</taxon>
        <taxon>Bacillati</taxon>
        <taxon>Actinomycetota</taxon>
        <taxon>Actinomycetes</taxon>
        <taxon>Micromonosporales</taxon>
        <taxon>Micromonosporaceae</taxon>
        <taxon>Paractinoplanes</taxon>
    </lineage>
</organism>
<feature type="compositionally biased region" description="Low complexity" evidence="1">
    <location>
        <begin position="187"/>
        <end position="224"/>
    </location>
</feature>
<evidence type="ECO:0008006" key="4">
    <source>
        <dbReference type="Google" id="ProtNLM"/>
    </source>
</evidence>
<dbReference type="Proteomes" id="UP000598174">
    <property type="component" value="Unassembled WGS sequence"/>
</dbReference>
<feature type="region of interest" description="Disordered" evidence="1">
    <location>
        <begin position="1"/>
        <end position="20"/>
    </location>
</feature>
<evidence type="ECO:0000313" key="3">
    <source>
        <dbReference type="Proteomes" id="UP000598174"/>
    </source>
</evidence>
<feature type="region of interest" description="Disordered" evidence="1">
    <location>
        <begin position="149"/>
        <end position="224"/>
    </location>
</feature>
<proteinExistence type="predicted"/>
<reference evidence="2" key="1">
    <citation type="submission" date="2021-01" db="EMBL/GenBank/DDBJ databases">
        <title>Whole genome shotgun sequence of Actinoplanes ferrugineus NBRC 15555.</title>
        <authorList>
            <person name="Komaki H."/>
            <person name="Tamura T."/>
        </authorList>
    </citation>
    <scope>NUCLEOTIDE SEQUENCE</scope>
    <source>
        <strain evidence="2">NBRC 15555</strain>
    </source>
</reference>
<protein>
    <recommendedName>
        <fullName evidence="4">DUF5666 domain-containing protein</fullName>
    </recommendedName>
</protein>
<evidence type="ECO:0000256" key="1">
    <source>
        <dbReference type="SAM" id="MobiDB-lite"/>
    </source>
</evidence>
<dbReference type="RefSeq" id="WP_203819623.1">
    <property type="nucleotide sequence ID" value="NZ_BAAABP010000052.1"/>
</dbReference>
<dbReference type="EMBL" id="BOMM01000047">
    <property type="protein sequence ID" value="GIE13175.1"/>
    <property type="molecule type" value="Genomic_DNA"/>
</dbReference>
<gene>
    <name evidence="2" type="ORF">Afe05nite_50150</name>
</gene>
<feature type="region of interest" description="Disordered" evidence="1">
    <location>
        <begin position="45"/>
        <end position="96"/>
    </location>
</feature>
<evidence type="ECO:0000313" key="2">
    <source>
        <dbReference type="EMBL" id="GIE13175.1"/>
    </source>
</evidence>
<feature type="compositionally biased region" description="Low complexity" evidence="1">
    <location>
        <begin position="60"/>
        <end position="74"/>
    </location>
</feature>
<sequence length="224" mass="21494">MKQSDQPTIMPGPASGVRSRRVRRAALAVALGGGLALGATGLAYADDNSTAPSAPPAPAAVPSGPTAVPSGAAPAGPPAGPEADNVQHRPHLDGTVTQLGSGKIMIVDREGFTRQINIKAVPDGVAVGTRVHAEGTVDKDGVSLDAAEVGVAPQPGPGGRGGPGERGPRDGGPRGGAHQDPRPPAPEGSGAPAAPAPEGSAAPTAPAAPVPSGSAAAPAPTTTS</sequence>
<keyword evidence="3" id="KW-1185">Reference proteome</keyword>
<feature type="compositionally biased region" description="Basic and acidic residues" evidence="1">
    <location>
        <begin position="166"/>
        <end position="181"/>
    </location>
</feature>
<accession>A0A919J3B4</accession>